<accession>A0A7Y6IDT9</accession>
<keyword evidence="2" id="KW-1185">Reference proteome</keyword>
<name>A0A7Y6IDT9_9ACTN</name>
<sequence>MCSEEIHANRIDRLAHEAAVRTSTVNLGMPGIRKTAGRLTGASTTPDIVQP</sequence>
<proteinExistence type="predicted"/>
<reference evidence="1 2" key="1">
    <citation type="submission" date="2020-06" db="EMBL/GenBank/DDBJ databases">
        <title>Nonomuraea sp. SMC257, a novel actinomycete isolated from soil.</title>
        <authorList>
            <person name="Chanama M."/>
        </authorList>
    </citation>
    <scope>NUCLEOTIDE SEQUENCE [LARGE SCALE GENOMIC DNA]</scope>
    <source>
        <strain evidence="1 2">SMC257</strain>
    </source>
</reference>
<evidence type="ECO:0000313" key="1">
    <source>
        <dbReference type="EMBL" id="NUW35798.1"/>
    </source>
</evidence>
<dbReference type="RefSeq" id="WP_175593225.1">
    <property type="nucleotide sequence ID" value="NZ_JABWGN010000012.1"/>
</dbReference>
<dbReference type="AlphaFoldDB" id="A0A7Y6IDT9"/>
<dbReference type="Proteomes" id="UP000586042">
    <property type="component" value="Unassembled WGS sequence"/>
</dbReference>
<organism evidence="1 2">
    <name type="scientific">Nonomuraea montanisoli</name>
    <dbReference type="NCBI Taxonomy" id="2741721"/>
    <lineage>
        <taxon>Bacteria</taxon>
        <taxon>Bacillati</taxon>
        <taxon>Actinomycetota</taxon>
        <taxon>Actinomycetes</taxon>
        <taxon>Streptosporangiales</taxon>
        <taxon>Streptosporangiaceae</taxon>
        <taxon>Nonomuraea</taxon>
    </lineage>
</organism>
<gene>
    <name evidence="1" type="ORF">HTZ77_30905</name>
</gene>
<evidence type="ECO:0000313" key="2">
    <source>
        <dbReference type="Proteomes" id="UP000586042"/>
    </source>
</evidence>
<comment type="caution">
    <text evidence="1">The sequence shown here is derived from an EMBL/GenBank/DDBJ whole genome shotgun (WGS) entry which is preliminary data.</text>
</comment>
<dbReference type="EMBL" id="JABWGN010000012">
    <property type="protein sequence ID" value="NUW35798.1"/>
    <property type="molecule type" value="Genomic_DNA"/>
</dbReference>
<protein>
    <submittedName>
        <fullName evidence="1">Uncharacterized protein</fullName>
    </submittedName>
</protein>